<evidence type="ECO:0000313" key="2">
    <source>
        <dbReference type="EMBL" id="KZP29828.1"/>
    </source>
</evidence>
<keyword evidence="3" id="KW-1185">Reference proteome</keyword>
<feature type="transmembrane region" description="Helical" evidence="1">
    <location>
        <begin position="76"/>
        <end position="102"/>
    </location>
</feature>
<protein>
    <submittedName>
        <fullName evidence="2">Tetraspanin Pls1 family</fullName>
    </submittedName>
</protein>
<accession>A0A166SU45</accession>
<feature type="transmembrane region" description="Helical" evidence="1">
    <location>
        <begin position="51"/>
        <end position="69"/>
    </location>
</feature>
<feature type="transmembrane region" description="Helical" evidence="1">
    <location>
        <begin position="180"/>
        <end position="198"/>
    </location>
</feature>
<dbReference type="EMBL" id="KV417496">
    <property type="protein sequence ID" value="KZP29828.1"/>
    <property type="molecule type" value="Genomic_DNA"/>
</dbReference>
<organism evidence="2 3">
    <name type="scientific">Athelia psychrophila</name>
    <dbReference type="NCBI Taxonomy" id="1759441"/>
    <lineage>
        <taxon>Eukaryota</taxon>
        <taxon>Fungi</taxon>
        <taxon>Dikarya</taxon>
        <taxon>Basidiomycota</taxon>
        <taxon>Agaricomycotina</taxon>
        <taxon>Agaricomycetes</taxon>
        <taxon>Agaricomycetidae</taxon>
        <taxon>Atheliales</taxon>
        <taxon>Atheliaceae</taxon>
        <taxon>Athelia</taxon>
    </lineage>
</organism>
<proteinExistence type="predicted"/>
<name>A0A166SU45_9AGAM</name>
<evidence type="ECO:0000313" key="3">
    <source>
        <dbReference type="Proteomes" id="UP000076532"/>
    </source>
</evidence>
<keyword evidence="1" id="KW-1133">Transmembrane helix</keyword>
<keyword evidence="1" id="KW-0812">Transmembrane</keyword>
<gene>
    <name evidence="2" type="ORF">FIBSPDRAFT_815450</name>
</gene>
<dbReference type="OrthoDB" id="2279611at2759"/>
<dbReference type="Proteomes" id="UP000076532">
    <property type="component" value="Unassembled WGS sequence"/>
</dbReference>
<dbReference type="AlphaFoldDB" id="A0A166SU45"/>
<reference evidence="2 3" key="1">
    <citation type="journal article" date="2016" name="Mol. Biol. Evol.">
        <title>Comparative Genomics of Early-Diverging Mushroom-Forming Fungi Provides Insights into the Origins of Lignocellulose Decay Capabilities.</title>
        <authorList>
            <person name="Nagy L.G."/>
            <person name="Riley R."/>
            <person name="Tritt A."/>
            <person name="Adam C."/>
            <person name="Daum C."/>
            <person name="Floudas D."/>
            <person name="Sun H."/>
            <person name="Yadav J.S."/>
            <person name="Pangilinan J."/>
            <person name="Larsson K.H."/>
            <person name="Matsuura K."/>
            <person name="Barry K."/>
            <person name="Labutti K."/>
            <person name="Kuo R."/>
            <person name="Ohm R.A."/>
            <person name="Bhattacharya S.S."/>
            <person name="Shirouzu T."/>
            <person name="Yoshinaga Y."/>
            <person name="Martin F.M."/>
            <person name="Grigoriev I.V."/>
            <person name="Hibbett D.S."/>
        </authorList>
    </citation>
    <scope>NUCLEOTIDE SEQUENCE [LARGE SCALE GENOMIC DNA]</scope>
    <source>
        <strain evidence="2 3">CBS 109695</strain>
    </source>
</reference>
<sequence>MVSKSLMGAWAFFDFTLLAAGIVSLVLSFVWRKPDLLLNLAITDADLTAGMILGIFLIATFFLSIGAILQRNQVTFGLILLNWMLVLDALVVLVVGTFIWFFTLAEENNFHARFSQQSAANKIGIQDKLNCCGYFNLTDLVEIGGNACSSQEAVTALNTTCVLPIITFADTTLNDTFTTIYGFMAVVVCLFMASLCVIKKRNEDERFKRIDAKRGGSGFV</sequence>
<keyword evidence="1" id="KW-0472">Membrane</keyword>
<dbReference type="STRING" id="436010.A0A166SU45"/>
<feature type="transmembrane region" description="Helical" evidence="1">
    <location>
        <begin position="12"/>
        <end position="31"/>
    </location>
</feature>
<evidence type="ECO:0000256" key="1">
    <source>
        <dbReference type="SAM" id="Phobius"/>
    </source>
</evidence>